<keyword evidence="4" id="KW-1185">Reference proteome</keyword>
<dbReference type="Proteomes" id="UP001595640">
    <property type="component" value="Unassembled WGS sequence"/>
</dbReference>
<evidence type="ECO:0000259" key="2">
    <source>
        <dbReference type="Pfam" id="PF02120"/>
    </source>
</evidence>
<protein>
    <submittedName>
        <fullName evidence="3">Flagellar hook-length control protein FliK</fullName>
    </submittedName>
</protein>
<feature type="region of interest" description="Disordered" evidence="1">
    <location>
        <begin position="172"/>
        <end position="225"/>
    </location>
</feature>
<feature type="domain" description="Flagellar hook-length control protein-like C-terminal" evidence="2">
    <location>
        <begin position="322"/>
        <end position="392"/>
    </location>
</feature>
<comment type="caution">
    <text evidence="3">The sequence shown here is derived from an EMBL/GenBank/DDBJ whole genome shotgun (WGS) entry which is preliminary data.</text>
</comment>
<sequence>MSGIITPILDTLLHEVLGKRVETQVNRDLLEPVKPLTTGHAPRAVHSDSRLNAEQAATQRQSGVGGAATSQASQSPSLAPASTYTHFSAAARSIADILVKFPAPPSVVKSPAPLVENGESIEPSQLASRLRQNIEASGLFYEAHLARWHRGDISRSLLEREPQMQLFFQRHQGGPLGVPEGQQGRSLTGNRGSDAIGAQQGRAQPQAPGTLIYTPPSSTASTTQSPLLPMQQEGMQPAQGHAFAQTGDNGPDAPRMALANGSELADDALQGIVRHQLELMVTPTLRWEGDLWSGIFMALAIHVPEAMGRHGERGGEEAEQDSEEDEAVWHSELTLSLPRLGTLGVNFYLKGTSLNLTLECDDESSVAALRTESHDLEARLGRCGLADVKVSIMPKRDASEGMEP</sequence>
<feature type="compositionally biased region" description="Low complexity" evidence="1">
    <location>
        <begin position="195"/>
        <end position="225"/>
    </location>
</feature>
<proteinExistence type="predicted"/>
<feature type="compositionally biased region" description="Low complexity" evidence="1">
    <location>
        <begin position="67"/>
        <end position="79"/>
    </location>
</feature>
<keyword evidence="3" id="KW-0969">Cilium</keyword>
<feature type="region of interest" description="Disordered" evidence="1">
    <location>
        <begin position="32"/>
        <end position="79"/>
    </location>
</feature>
<dbReference type="InterPro" id="IPR021136">
    <property type="entry name" value="Flagellar_hook_control-like_C"/>
</dbReference>
<dbReference type="Pfam" id="PF02120">
    <property type="entry name" value="Flg_hook"/>
    <property type="match status" value="1"/>
</dbReference>
<dbReference type="EMBL" id="JBHRUH010000031">
    <property type="protein sequence ID" value="MFC3293145.1"/>
    <property type="molecule type" value="Genomic_DNA"/>
</dbReference>
<evidence type="ECO:0000313" key="4">
    <source>
        <dbReference type="Proteomes" id="UP001595640"/>
    </source>
</evidence>
<gene>
    <name evidence="3" type="ORF">ACFOEI_13905</name>
</gene>
<name>A0ABV7M3W9_9GAMM</name>
<dbReference type="RefSeq" id="WP_019018447.1">
    <property type="nucleotide sequence ID" value="NZ_BMXD01000001.1"/>
</dbReference>
<organism evidence="3 4">
    <name type="scientific">Modicisalibacter luteus</name>
    <dbReference type="NCBI Taxonomy" id="453962"/>
    <lineage>
        <taxon>Bacteria</taxon>
        <taxon>Pseudomonadati</taxon>
        <taxon>Pseudomonadota</taxon>
        <taxon>Gammaproteobacteria</taxon>
        <taxon>Oceanospirillales</taxon>
        <taxon>Halomonadaceae</taxon>
        <taxon>Modicisalibacter</taxon>
    </lineage>
</organism>
<evidence type="ECO:0000313" key="3">
    <source>
        <dbReference type="EMBL" id="MFC3293145.1"/>
    </source>
</evidence>
<evidence type="ECO:0000256" key="1">
    <source>
        <dbReference type="SAM" id="MobiDB-lite"/>
    </source>
</evidence>
<accession>A0ABV7M3W9</accession>
<keyword evidence="3" id="KW-0966">Cell projection</keyword>
<feature type="compositionally biased region" description="Polar residues" evidence="1">
    <location>
        <begin position="52"/>
        <end position="62"/>
    </location>
</feature>
<keyword evidence="3" id="KW-0282">Flagellum</keyword>
<reference evidence="4" key="1">
    <citation type="journal article" date="2019" name="Int. J. Syst. Evol. Microbiol.">
        <title>The Global Catalogue of Microorganisms (GCM) 10K type strain sequencing project: providing services to taxonomists for standard genome sequencing and annotation.</title>
        <authorList>
            <consortium name="The Broad Institute Genomics Platform"/>
            <consortium name="The Broad Institute Genome Sequencing Center for Infectious Disease"/>
            <person name="Wu L."/>
            <person name="Ma J."/>
        </authorList>
    </citation>
    <scope>NUCLEOTIDE SEQUENCE [LARGE SCALE GENOMIC DNA]</scope>
    <source>
        <strain evidence="4">KCTC 12847</strain>
    </source>
</reference>